<evidence type="ECO:0000313" key="7">
    <source>
        <dbReference type="Proteomes" id="UP000503447"/>
    </source>
</evidence>
<gene>
    <name evidence="6" type="ORF">FTUN_5386</name>
</gene>
<dbReference type="Gene3D" id="1.10.510.10">
    <property type="entry name" value="Transferase(Phosphotransferase) domain 1"/>
    <property type="match status" value="1"/>
</dbReference>
<dbReference type="PIRSF" id="PIRSF000654">
    <property type="entry name" value="Integrin-linked_kinase"/>
    <property type="match status" value="1"/>
</dbReference>
<dbReference type="SMART" id="SM00220">
    <property type="entry name" value="S_TKc"/>
    <property type="match status" value="1"/>
</dbReference>
<evidence type="ECO:0000313" key="6">
    <source>
        <dbReference type="EMBL" id="QJW97806.1"/>
    </source>
</evidence>
<organism evidence="6 7">
    <name type="scientific">Frigoriglobus tundricola</name>
    <dbReference type="NCBI Taxonomy" id="2774151"/>
    <lineage>
        <taxon>Bacteria</taxon>
        <taxon>Pseudomonadati</taxon>
        <taxon>Planctomycetota</taxon>
        <taxon>Planctomycetia</taxon>
        <taxon>Gemmatales</taxon>
        <taxon>Gemmataceae</taxon>
        <taxon>Frigoriglobus</taxon>
    </lineage>
</organism>
<keyword evidence="4" id="KW-0067">ATP-binding</keyword>
<dbReference type="InterPro" id="IPR008271">
    <property type="entry name" value="Ser/Thr_kinase_AS"/>
</dbReference>
<dbReference type="Pfam" id="PF00069">
    <property type="entry name" value="Pkinase"/>
    <property type="match status" value="1"/>
</dbReference>
<accession>A0A6M5YWN0</accession>
<evidence type="ECO:0000256" key="1">
    <source>
        <dbReference type="ARBA" id="ARBA00022679"/>
    </source>
</evidence>
<dbReference type="Proteomes" id="UP000503447">
    <property type="component" value="Chromosome"/>
</dbReference>
<protein>
    <submittedName>
        <fullName evidence="6">Serine/threonine protein kinase PrkC, regulator of stationary phase</fullName>
    </submittedName>
</protein>
<dbReference type="PROSITE" id="PS00108">
    <property type="entry name" value="PROTEIN_KINASE_ST"/>
    <property type="match status" value="1"/>
</dbReference>
<feature type="domain" description="Protein kinase" evidence="5">
    <location>
        <begin position="1"/>
        <end position="229"/>
    </location>
</feature>
<evidence type="ECO:0000259" key="5">
    <source>
        <dbReference type="PROSITE" id="PS50011"/>
    </source>
</evidence>
<keyword evidence="6" id="KW-0723">Serine/threonine-protein kinase</keyword>
<evidence type="ECO:0000256" key="3">
    <source>
        <dbReference type="ARBA" id="ARBA00022777"/>
    </source>
</evidence>
<reference evidence="7" key="1">
    <citation type="submission" date="2020-05" db="EMBL/GenBank/DDBJ databases">
        <title>Frigoriglobus tundricola gen. nov., sp. nov., a psychrotolerant cellulolytic planctomycete of the family Gemmataceae with two divergent copies of 16S rRNA gene.</title>
        <authorList>
            <person name="Kulichevskaya I.S."/>
            <person name="Ivanova A.A."/>
            <person name="Naumoff D.G."/>
            <person name="Beletsky A.V."/>
            <person name="Rijpstra W.I.C."/>
            <person name="Sinninghe Damste J.S."/>
            <person name="Mardanov A.V."/>
            <person name="Ravin N.V."/>
            <person name="Dedysh S.N."/>
        </authorList>
    </citation>
    <scope>NUCLEOTIDE SEQUENCE [LARGE SCALE GENOMIC DNA]</scope>
    <source>
        <strain evidence="7">PL17</strain>
    </source>
</reference>
<dbReference type="InterPro" id="IPR000719">
    <property type="entry name" value="Prot_kinase_dom"/>
</dbReference>
<evidence type="ECO:0000256" key="2">
    <source>
        <dbReference type="ARBA" id="ARBA00022741"/>
    </source>
</evidence>
<dbReference type="CDD" id="cd14014">
    <property type="entry name" value="STKc_PknB_like"/>
    <property type="match status" value="1"/>
</dbReference>
<keyword evidence="2" id="KW-0547">Nucleotide-binding</keyword>
<dbReference type="GO" id="GO:0004674">
    <property type="term" value="F:protein serine/threonine kinase activity"/>
    <property type="evidence" value="ECO:0007669"/>
    <property type="project" value="UniProtKB-KW"/>
</dbReference>
<keyword evidence="1" id="KW-0808">Transferase</keyword>
<keyword evidence="3 6" id="KW-0418">Kinase</keyword>
<dbReference type="SUPFAM" id="SSF56112">
    <property type="entry name" value="Protein kinase-like (PK-like)"/>
    <property type="match status" value="1"/>
</dbReference>
<name>A0A6M5YWN0_9BACT</name>
<dbReference type="PANTHER" id="PTHR43289:SF6">
    <property type="entry name" value="SERINE_THREONINE-PROTEIN KINASE NEKL-3"/>
    <property type="match status" value="1"/>
</dbReference>
<dbReference type="InterPro" id="IPR011009">
    <property type="entry name" value="Kinase-like_dom_sf"/>
</dbReference>
<sequence length="236" mass="25836">MAHDGAEFLDRFRAEARLLAQLNHPNVVRVLDFEDDPTRPYVVMEFVEGLSIHELLAQTGRIWWNRAVALLLQAVDGLEAAGKLGIVHRDVKPANILVTRDGTAKVVDLGLAVRIDPEHGPASDLSRSRVDGTVAYMCPERARNPAAVDLRADIYSLGITLFQMVTGRLPFTGTNAFEVIAAHACDPLPTAHEIATDVPPDISALVSRMAAKRPEDRFQSYNDVRAALLAIQKVVS</sequence>
<proteinExistence type="predicted"/>
<dbReference type="EMBL" id="CP053452">
    <property type="protein sequence ID" value="QJW97806.1"/>
    <property type="molecule type" value="Genomic_DNA"/>
</dbReference>
<dbReference type="Gene3D" id="3.30.200.20">
    <property type="entry name" value="Phosphorylase Kinase, domain 1"/>
    <property type="match status" value="1"/>
</dbReference>
<dbReference type="GO" id="GO:0005524">
    <property type="term" value="F:ATP binding"/>
    <property type="evidence" value="ECO:0007669"/>
    <property type="project" value="UniProtKB-KW"/>
</dbReference>
<dbReference type="AlphaFoldDB" id="A0A6M5YWN0"/>
<keyword evidence="7" id="KW-1185">Reference proteome</keyword>
<dbReference type="KEGG" id="ftj:FTUN_5386"/>
<dbReference type="PROSITE" id="PS50011">
    <property type="entry name" value="PROTEIN_KINASE_DOM"/>
    <property type="match status" value="1"/>
</dbReference>
<dbReference type="PANTHER" id="PTHR43289">
    <property type="entry name" value="MITOGEN-ACTIVATED PROTEIN KINASE KINASE KINASE 20-RELATED"/>
    <property type="match status" value="1"/>
</dbReference>
<evidence type="ECO:0000256" key="4">
    <source>
        <dbReference type="ARBA" id="ARBA00022840"/>
    </source>
</evidence>